<dbReference type="CDD" id="cd00586">
    <property type="entry name" value="4HBT"/>
    <property type="match status" value="1"/>
</dbReference>
<dbReference type="NCBIfam" id="TIGR00051">
    <property type="entry name" value="YbgC/FadM family acyl-CoA thioesterase"/>
    <property type="match status" value="1"/>
</dbReference>
<dbReference type="InterPro" id="IPR050563">
    <property type="entry name" value="4-hydroxybenzoyl-CoA_TE"/>
</dbReference>
<dbReference type="EMBL" id="JADPMV010000002">
    <property type="protein sequence ID" value="MBS7664119.1"/>
    <property type="molecule type" value="Genomic_DNA"/>
</dbReference>
<dbReference type="SUPFAM" id="SSF54637">
    <property type="entry name" value="Thioesterase/thiol ester dehydrase-isomerase"/>
    <property type="match status" value="1"/>
</dbReference>
<dbReference type="Gene3D" id="3.10.129.10">
    <property type="entry name" value="Hotdog Thioesterase"/>
    <property type="match status" value="1"/>
</dbReference>
<dbReference type="PANTHER" id="PTHR31793">
    <property type="entry name" value="4-HYDROXYBENZOYL-COA THIOESTERASE FAMILY MEMBER"/>
    <property type="match status" value="1"/>
</dbReference>
<dbReference type="PANTHER" id="PTHR31793:SF27">
    <property type="entry name" value="NOVEL THIOESTERASE SUPERFAMILY DOMAIN AND SAPOSIN A-TYPE DOMAIN CONTAINING PROTEIN (0610012H03RIK)"/>
    <property type="match status" value="1"/>
</dbReference>
<accession>A0ABS5Q627</accession>
<dbReference type="Proteomes" id="UP001196601">
    <property type="component" value="Unassembled WGS sequence"/>
</dbReference>
<keyword evidence="2" id="KW-0378">Hydrolase</keyword>
<evidence type="ECO:0000313" key="4">
    <source>
        <dbReference type="Proteomes" id="UP001196601"/>
    </source>
</evidence>
<dbReference type="InterPro" id="IPR006684">
    <property type="entry name" value="YbgC/YbaW"/>
</dbReference>
<dbReference type="InterPro" id="IPR029069">
    <property type="entry name" value="HotDog_dom_sf"/>
</dbReference>
<dbReference type="PIRSF" id="PIRSF003230">
    <property type="entry name" value="YbgC"/>
    <property type="match status" value="1"/>
</dbReference>
<organism evidence="3 4">
    <name type="scientific">Pseudomonas lalucatii</name>
    <dbReference type="NCBI Taxonomy" id="1424203"/>
    <lineage>
        <taxon>Bacteria</taxon>
        <taxon>Pseudomonadati</taxon>
        <taxon>Pseudomonadota</taxon>
        <taxon>Gammaproteobacteria</taxon>
        <taxon>Pseudomonadales</taxon>
        <taxon>Pseudomonadaceae</taxon>
        <taxon>Pseudomonas</taxon>
    </lineage>
</organism>
<evidence type="ECO:0000256" key="2">
    <source>
        <dbReference type="ARBA" id="ARBA00022801"/>
    </source>
</evidence>
<comment type="similarity">
    <text evidence="1">Belongs to the 4-hydroxybenzoyl-CoA thioesterase family.</text>
</comment>
<dbReference type="RefSeq" id="WP_213641466.1">
    <property type="nucleotide sequence ID" value="NZ_JADPMV010000002.1"/>
</dbReference>
<sequence length="145" mass="16444">MAPAFQLLLRVRYGECDAQQVVFNARYADYVDLAVTEFFRALLGGYKALLERGLDTQVVRQCIDWSAPARFDDVLELRVQTLRVGNSSYSLQVDMLHHEDQRPLARAEVTYVMVDSREFRKVGVPDDLRALLLRGAPGVRIDQAG</sequence>
<reference evidence="3 4" key="1">
    <citation type="journal article" date="2021" name="Syst. Appl. Microbiol.">
        <title>Pseudomonas lalucatii sp. nov. isolated from Vallgornera, a karstic cave in Mallorca, Western Mediterranean.</title>
        <authorList>
            <person name="Busquets A."/>
            <person name="Mulet M."/>
            <person name="Gomila M."/>
            <person name="Garcia-Valdes E."/>
        </authorList>
    </citation>
    <scope>NUCLEOTIDE SEQUENCE [LARGE SCALE GENOMIC DNA]</scope>
    <source>
        <strain evidence="3 4">R1b54</strain>
    </source>
</reference>
<name>A0ABS5Q627_9PSED</name>
<proteinExistence type="inferred from homology"/>
<protein>
    <submittedName>
        <fullName evidence="3">Acyl-CoA thioesterase</fullName>
    </submittedName>
</protein>
<dbReference type="Pfam" id="PF13279">
    <property type="entry name" value="4HBT_2"/>
    <property type="match status" value="1"/>
</dbReference>
<evidence type="ECO:0000313" key="3">
    <source>
        <dbReference type="EMBL" id="MBS7664119.1"/>
    </source>
</evidence>
<comment type="caution">
    <text evidence="3">The sequence shown here is derived from an EMBL/GenBank/DDBJ whole genome shotgun (WGS) entry which is preliminary data.</text>
</comment>
<keyword evidence="4" id="KW-1185">Reference proteome</keyword>
<gene>
    <name evidence="3" type="ORF">I0D00_19520</name>
</gene>
<evidence type="ECO:0000256" key="1">
    <source>
        <dbReference type="ARBA" id="ARBA00005953"/>
    </source>
</evidence>